<feature type="compositionally biased region" description="Gly residues" evidence="1">
    <location>
        <begin position="260"/>
        <end position="269"/>
    </location>
</feature>
<feature type="compositionally biased region" description="Basic and acidic residues" evidence="1">
    <location>
        <begin position="519"/>
        <end position="534"/>
    </location>
</feature>
<feature type="compositionally biased region" description="Low complexity" evidence="1">
    <location>
        <begin position="777"/>
        <end position="796"/>
    </location>
</feature>
<reference evidence="2 4" key="2">
    <citation type="journal article" date="2013" name="Nature">
        <title>Insights into bilaterian evolution from three spiralian genomes.</title>
        <authorList>
            <person name="Simakov O."/>
            <person name="Marletaz F."/>
            <person name="Cho S.J."/>
            <person name="Edsinger-Gonzales E."/>
            <person name="Havlak P."/>
            <person name="Hellsten U."/>
            <person name="Kuo D.H."/>
            <person name="Larsson T."/>
            <person name="Lv J."/>
            <person name="Arendt D."/>
            <person name="Savage R."/>
            <person name="Osoegawa K."/>
            <person name="de Jong P."/>
            <person name="Grimwood J."/>
            <person name="Chapman J.A."/>
            <person name="Shapiro H."/>
            <person name="Aerts A."/>
            <person name="Otillar R.P."/>
            <person name="Terry A.Y."/>
            <person name="Boore J.L."/>
            <person name="Grigoriev I.V."/>
            <person name="Lindberg D.R."/>
            <person name="Seaver E.C."/>
            <person name="Weisblat D.A."/>
            <person name="Putnam N.H."/>
            <person name="Rokhsar D.S."/>
        </authorList>
    </citation>
    <scope>NUCLEOTIDE SEQUENCE</scope>
</reference>
<feature type="compositionally biased region" description="Basic and acidic residues" evidence="1">
    <location>
        <begin position="314"/>
        <end position="323"/>
    </location>
</feature>
<evidence type="ECO:0000313" key="3">
    <source>
        <dbReference type="EnsemblMetazoa" id="HelroP179908"/>
    </source>
</evidence>
<protein>
    <submittedName>
        <fullName evidence="2 3">Uncharacterized protein</fullName>
    </submittedName>
</protein>
<feature type="region of interest" description="Disordered" evidence="1">
    <location>
        <begin position="1231"/>
        <end position="1250"/>
    </location>
</feature>
<feature type="region of interest" description="Disordered" evidence="1">
    <location>
        <begin position="1103"/>
        <end position="1127"/>
    </location>
</feature>
<organism evidence="3 4">
    <name type="scientific">Helobdella robusta</name>
    <name type="common">Californian leech</name>
    <dbReference type="NCBI Taxonomy" id="6412"/>
    <lineage>
        <taxon>Eukaryota</taxon>
        <taxon>Metazoa</taxon>
        <taxon>Spiralia</taxon>
        <taxon>Lophotrochozoa</taxon>
        <taxon>Annelida</taxon>
        <taxon>Clitellata</taxon>
        <taxon>Hirudinea</taxon>
        <taxon>Rhynchobdellida</taxon>
        <taxon>Glossiphoniidae</taxon>
        <taxon>Helobdella</taxon>
    </lineage>
</organism>
<dbReference type="GeneID" id="20207487"/>
<dbReference type="EMBL" id="KB097552">
    <property type="protein sequence ID" value="ESN95048.1"/>
    <property type="molecule type" value="Genomic_DNA"/>
</dbReference>
<evidence type="ECO:0000313" key="4">
    <source>
        <dbReference type="Proteomes" id="UP000015101"/>
    </source>
</evidence>
<feature type="compositionally biased region" description="Low complexity" evidence="1">
    <location>
        <begin position="445"/>
        <end position="468"/>
    </location>
</feature>
<feature type="compositionally biased region" description="Basic residues" evidence="1">
    <location>
        <begin position="388"/>
        <end position="399"/>
    </location>
</feature>
<gene>
    <name evidence="3" type="primary">20207487</name>
    <name evidence="2" type="ORF">HELRODRAFT_179908</name>
</gene>
<sequence>MDDDQLEKSNKALTLAQVALNPCINKRLYFKNLVSTLREPLNPKIVRKRKVAGLDCDLSEEEFIEKRKKWQSKKLVTGKDYDPDTDYIYDARKYYDPEKEQEAIEYRNKREAFLKMKQQKQEELQQQQQIQPPYLATNFKTQSDFFLASKPYLRNQGFAYRGGRFRGVHPFGGRFKRQRGFMPQMMGYYAGGRDGSYQNYESPYPAGLEYNSSNDAWLCGGDMNEPRCYSDVGGGENEDGVGYHRVGSSYRQDVPDEDGGGGGGSGGGGSRERKKKVKKLSKKKSKKKHHHRKSDSKKRYNSDDGDDYDDGDDGRDPLLRGEDDVTDDADEDDEEEINLRQLRRELERKKLQLKQIFLKNSHSDGGGEENEDERALKSNDPDLSTSSQHHHPRRHLHRKSPSELHTRSNSSDSYGTPETSPSEQRPADHKSASSDYKKHRHKPSKSPSLISSSSSSSRKSSAAAAAVPVEVDEKHASGWRLASSRDKMRKRKRKMTQKDKKMARNSSTNNNSFSEISSDDGRSSCERANRRNFNENKLNPPLADDNNDDEKCDDDDGNGGDAKNADDDDDEIKLLNEGKKLAEVIKRTEELLYGLGNCTSFTKIKQYARSYFLKTNIDEQLKVFLSRHIERSCSEVAYHSSSYIESQAASASSAARSKDDIDVGTLENPHHQRHSGRPGGNFTKKYKINQVIKSRSGQNSNSSSRKSSPDVRKSRSHRRSRDTSQSNGSSIHSDDEDDDDEEDDDQSKHETSHKSTAKKSTSTPYATDDVKRKRKTQQQQQQQSSADQSESSSSDESNSKNYHPPQRKENHSRTLNKYINDHATGRKFENLQIRVTNSALMQASKTNNNNNGNTRYNNNNSFCYGDAGDQVNKPPPITRPHLLPDPAPYYLRGGGGGSGSFVGSGRSSNDGFYKFNDKVLEYEIGNNNSGERYFNPYRGAYYDGRRKFERADAIVSFKNSNYKNAIYEGNEFELADDEQHFSSSYKLLGRHNSSTFYADVECDHADHYKQHYRAATSSREHRKERTPTDHYPTSHRNYKNYSLTTTTTTYPTSNEKNKLETLLSKNSMVADQLSPPPSSATNCSGSSSRKSIYERLGRKLGDDVSWNSRRPQVMKMPGPTNNATSSTFITPEYQNKYRTTRDEPLLPQFSRNLNRHDNLMRRYETYQQHQHVQHRPNFKPYITNYAASSGFGAGSSRSSSSSNQPTKKFIHPLVHSSSSSFASSSSHFKRNLLSSSSSSPTTSSLASSVRLPKASKSLQSAVSLVKR</sequence>
<dbReference type="CTD" id="20207487"/>
<feature type="compositionally biased region" description="Acidic residues" evidence="1">
    <location>
        <begin position="545"/>
        <end position="558"/>
    </location>
</feature>
<reference evidence="4" key="1">
    <citation type="submission" date="2012-12" db="EMBL/GenBank/DDBJ databases">
        <authorList>
            <person name="Hellsten U."/>
            <person name="Grimwood J."/>
            <person name="Chapman J.A."/>
            <person name="Shapiro H."/>
            <person name="Aerts A."/>
            <person name="Otillar R.P."/>
            <person name="Terry A.Y."/>
            <person name="Boore J.L."/>
            <person name="Simakov O."/>
            <person name="Marletaz F."/>
            <person name="Cho S.-J."/>
            <person name="Edsinger-Gonzales E."/>
            <person name="Havlak P."/>
            <person name="Kuo D.-H."/>
            <person name="Larsson T."/>
            <person name="Lv J."/>
            <person name="Arendt D."/>
            <person name="Savage R."/>
            <person name="Osoegawa K."/>
            <person name="de Jong P."/>
            <person name="Lindberg D.R."/>
            <person name="Seaver E.C."/>
            <person name="Weisblat D.A."/>
            <person name="Putnam N.H."/>
            <person name="Grigoriev I.V."/>
            <person name="Rokhsar D.S."/>
        </authorList>
    </citation>
    <scope>NUCLEOTIDE SEQUENCE</scope>
</reference>
<dbReference type="RefSeq" id="XP_009026936.1">
    <property type="nucleotide sequence ID" value="XM_009028688.1"/>
</dbReference>
<feature type="compositionally biased region" description="Low complexity" evidence="1">
    <location>
        <begin position="693"/>
        <end position="706"/>
    </location>
</feature>
<proteinExistence type="predicted"/>
<dbReference type="EnsemblMetazoa" id="HelroT179908">
    <property type="protein sequence ID" value="HelroP179908"/>
    <property type="gene ID" value="HelroG179908"/>
</dbReference>
<evidence type="ECO:0000313" key="2">
    <source>
        <dbReference type="EMBL" id="ESN95048.1"/>
    </source>
</evidence>
<feature type="compositionally biased region" description="Basic residues" evidence="1">
    <location>
        <begin position="272"/>
        <end position="296"/>
    </location>
</feature>
<feature type="region of interest" description="Disordered" evidence="1">
    <location>
        <begin position="230"/>
        <end position="338"/>
    </location>
</feature>
<accession>T1FF88</accession>
<reference evidence="3" key="3">
    <citation type="submission" date="2015-06" db="UniProtKB">
        <authorList>
            <consortium name="EnsemblMetazoa"/>
        </authorList>
    </citation>
    <scope>IDENTIFICATION</scope>
</reference>
<feature type="compositionally biased region" description="Acidic residues" evidence="1">
    <location>
        <begin position="324"/>
        <end position="336"/>
    </location>
</feature>
<feature type="compositionally biased region" description="Polar residues" evidence="1">
    <location>
        <begin position="1079"/>
        <end position="1088"/>
    </location>
</feature>
<feature type="compositionally biased region" description="Low complexity" evidence="1">
    <location>
        <begin position="1231"/>
        <end position="1248"/>
    </location>
</feature>
<dbReference type="InParanoid" id="T1FF88"/>
<feature type="region of interest" description="Disordered" evidence="1">
    <location>
        <begin position="650"/>
        <end position="814"/>
    </location>
</feature>
<evidence type="ECO:0000256" key="1">
    <source>
        <dbReference type="SAM" id="MobiDB-lite"/>
    </source>
</evidence>
<feature type="compositionally biased region" description="Polar residues" evidence="1">
    <location>
        <begin position="407"/>
        <end position="423"/>
    </location>
</feature>
<feature type="compositionally biased region" description="Basic and acidic residues" evidence="1">
    <location>
        <begin position="1018"/>
        <end position="1028"/>
    </location>
</feature>
<dbReference type="EMBL" id="AMQM01007035">
    <property type="status" value="NOT_ANNOTATED_CDS"/>
    <property type="molecule type" value="Genomic_DNA"/>
</dbReference>
<name>T1FF88_HELRO</name>
<dbReference type="KEGG" id="hro:HELRODRAFT_179908"/>
<keyword evidence="4" id="KW-1185">Reference proteome</keyword>
<dbReference type="Proteomes" id="UP000015101">
    <property type="component" value="Unassembled WGS sequence"/>
</dbReference>
<feature type="compositionally biased region" description="Acidic residues" evidence="1">
    <location>
        <begin position="303"/>
        <end position="313"/>
    </location>
</feature>
<feature type="compositionally biased region" description="Polar residues" evidence="1">
    <location>
        <begin position="504"/>
        <end position="516"/>
    </location>
</feature>
<feature type="compositionally biased region" description="Acidic residues" evidence="1">
    <location>
        <begin position="734"/>
        <end position="745"/>
    </location>
</feature>
<dbReference type="HOGENOM" id="CLU_264296_0_0_1"/>
<feature type="compositionally biased region" description="Basic and acidic residues" evidence="1">
    <location>
        <begin position="425"/>
        <end position="436"/>
    </location>
</feature>
<feature type="region of interest" description="Disordered" evidence="1">
    <location>
        <begin position="1012"/>
        <end position="1038"/>
    </location>
</feature>
<feature type="region of interest" description="Disordered" evidence="1">
    <location>
        <begin position="356"/>
        <end position="571"/>
    </location>
</feature>
<dbReference type="AlphaFoldDB" id="T1FF88"/>
<feature type="region of interest" description="Disordered" evidence="1">
    <location>
        <begin position="1069"/>
        <end position="1088"/>
    </location>
</feature>